<proteinExistence type="predicted"/>
<evidence type="ECO:0000259" key="3">
    <source>
        <dbReference type="PROSITE" id="PS50110"/>
    </source>
</evidence>
<accession>Q2IGN4</accession>
<feature type="modified residue" description="4-aspartylphosphate" evidence="2">
    <location>
        <position position="57"/>
    </location>
</feature>
<dbReference type="GO" id="GO:0000160">
    <property type="term" value="P:phosphorelay signal transduction system"/>
    <property type="evidence" value="ECO:0007669"/>
    <property type="project" value="InterPro"/>
</dbReference>
<dbReference type="Gene3D" id="3.40.50.2300">
    <property type="match status" value="1"/>
</dbReference>
<dbReference type="SMART" id="SM00448">
    <property type="entry name" value="REC"/>
    <property type="match status" value="1"/>
</dbReference>
<dbReference type="HOGENOM" id="CLU_000445_69_8_7"/>
<dbReference type="PROSITE" id="PS50110">
    <property type="entry name" value="RESPONSE_REGULATORY"/>
    <property type="match status" value="1"/>
</dbReference>
<dbReference type="InterPro" id="IPR001789">
    <property type="entry name" value="Sig_transdc_resp-reg_receiver"/>
</dbReference>
<dbReference type="SUPFAM" id="SSF52172">
    <property type="entry name" value="CheY-like"/>
    <property type="match status" value="1"/>
</dbReference>
<dbReference type="InterPro" id="IPR050595">
    <property type="entry name" value="Bact_response_regulator"/>
</dbReference>
<dbReference type="PANTHER" id="PTHR44591:SF3">
    <property type="entry name" value="RESPONSE REGULATORY DOMAIN-CONTAINING PROTEIN"/>
    <property type="match status" value="1"/>
</dbReference>
<evidence type="ECO:0000256" key="2">
    <source>
        <dbReference type="PROSITE-ProRule" id="PRU00169"/>
    </source>
</evidence>
<sequence length="123" mass="13166">MASPARILVVEDDLAIRETIAELLQEEGYAVSCAANGAEALDRLAAVDQPPNLIVLDLMMPIMDGWAFRSVQRDDPRLSRIPVLVLSAGHGGDSRAVAGLGVEGFLPKPFDLASFVDAVHRLC</sequence>
<dbReference type="CDD" id="cd17574">
    <property type="entry name" value="REC_OmpR"/>
    <property type="match status" value="1"/>
</dbReference>
<dbReference type="eggNOG" id="COG0745">
    <property type="taxonomic scope" value="Bacteria"/>
</dbReference>
<keyword evidence="1 2" id="KW-0597">Phosphoprotein</keyword>
<gene>
    <name evidence="4" type="ordered locus">Adeh_3975</name>
</gene>
<dbReference type="KEGG" id="ade:Adeh_3975"/>
<dbReference type="EMBL" id="CP000251">
    <property type="protein sequence ID" value="ABC83739.1"/>
    <property type="molecule type" value="Genomic_DNA"/>
</dbReference>
<name>Q2IGN4_ANADE</name>
<dbReference type="PANTHER" id="PTHR44591">
    <property type="entry name" value="STRESS RESPONSE REGULATOR PROTEIN 1"/>
    <property type="match status" value="1"/>
</dbReference>
<dbReference type="InterPro" id="IPR011006">
    <property type="entry name" value="CheY-like_superfamily"/>
</dbReference>
<organism evidence="4 5">
    <name type="scientific">Anaeromyxobacter dehalogenans (strain 2CP-C)</name>
    <dbReference type="NCBI Taxonomy" id="290397"/>
    <lineage>
        <taxon>Bacteria</taxon>
        <taxon>Pseudomonadati</taxon>
        <taxon>Myxococcota</taxon>
        <taxon>Myxococcia</taxon>
        <taxon>Myxococcales</taxon>
        <taxon>Cystobacterineae</taxon>
        <taxon>Anaeromyxobacteraceae</taxon>
        <taxon>Anaeromyxobacter</taxon>
    </lineage>
</organism>
<reference evidence="4" key="1">
    <citation type="submission" date="2006-01" db="EMBL/GenBank/DDBJ databases">
        <title>Complete sequence of Anaeromyxobacter dehalogenans 2CP-C.</title>
        <authorList>
            <consortium name="US DOE Joint Genome Institute"/>
            <person name="Copeland A."/>
            <person name="Lucas S."/>
            <person name="Lapidus A."/>
            <person name="Barry K."/>
            <person name="Detter J.C."/>
            <person name="Glavina T."/>
            <person name="Hammon N."/>
            <person name="Israni S."/>
            <person name="Pitluck S."/>
            <person name="Brettin T."/>
            <person name="Bruce D."/>
            <person name="Han C."/>
            <person name="Tapia R."/>
            <person name="Gilna P."/>
            <person name="Kiss H."/>
            <person name="Schmutz J."/>
            <person name="Larimer F."/>
            <person name="Land M."/>
            <person name="Kyrpides N."/>
            <person name="Anderson I."/>
            <person name="Sanford R.A."/>
            <person name="Ritalahti K.M."/>
            <person name="Thomas H.S."/>
            <person name="Kirby J.R."/>
            <person name="Zhulin I.B."/>
            <person name="Loeffler F.E."/>
            <person name="Richardson P."/>
        </authorList>
    </citation>
    <scope>NUCLEOTIDE SEQUENCE</scope>
    <source>
        <strain evidence="4">2CP-C</strain>
    </source>
</reference>
<dbReference type="STRING" id="290397.Adeh_3975"/>
<evidence type="ECO:0000256" key="1">
    <source>
        <dbReference type="ARBA" id="ARBA00022553"/>
    </source>
</evidence>
<protein>
    <submittedName>
        <fullName evidence="4">Response regulator receiver domain protein (CheY-like)</fullName>
    </submittedName>
</protein>
<evidence type="ECO:0000313" key="4">
    <source>
        <dbReference type="EMBL" id="ABC83739.1"/>
    </source>
</evidence>
<dbReference type="AlphaFoldDB" id="Q2IGN4"/>
<feature type="domain" description="Response regulatory" evidence="3">
    <location>
        <begin position="6"/>
        <end position="123"/>
    </location>
</feature>
<evidence type="ECO:0000313" key="5">
    <source>
        <dbReference type="Proteomes" id="UP000001935"/>
    </source>
</evidence>
<dbReference type="Proteomes" id="UP000001935">
    <property type="component" value="Chromosome"/>
</dbReference>
<dbReference type="Pfam" id="PF00072">
    <property type="entry name" value="Response_reg"/>
    <property type="match status" value="1"/>
</dbReference>
<dbReference type="OrthoDB" id="5515098at2"/>
<dbReference type="RefSeq" id="WP_011423021.1">
    <property type="nucleotide sequence ID" value="NC_007760.1"/>
</dbReference>